<evidence type="ECO:0000313" key="3">
    <source>
        <dbReference type="EMBL" id="GGG77714.1"/>
    </source>
</evidence>
<sequence>MNGSLKRRHVFLTALAISSASLAALWITGLASTPDFLKSRDGKFISACEDTLKKRLKAPSTYRRLSDPHIAESVATLDDYKGWTDNPEKKASDQDRQARNPKLAEMQAAQTRRFLLDEHTLKRAIIEYEAANSYGTPIRGYALCTFADPSPESFSDFDRQNVMIDGRTAFEWSLGE</sequence>
<dbReference type="Proteomes" id="UP000617145">
    <property type="component" value="Unassembled WGS sequence"/>
</dbReference>
<organism evidence="3 4">
    <name type="scientific">Salipiger pallidus</name>
    <dbReference type="NCBI Taxonomy" id="1775170"/>
    <lineage>
        <taxon>Bacteria</taxon>
        <taxon>Pseudomonadati</taxon>
        <taxon>Pseudomonadota</taxon>
        <taxon>Alphaproteobacteria</taxon>
        <taxon>Rhodobacterales</taxon>
        <taxon>Roseobacteraceae</taxon>
        <taxon>Salipiger</taxon>
    </lineage>
</organism>
<proteinExistence type="predicted"/>
<accession>A0A8J2ZL20</accession>
<evidence type="ECO:0000256" key="2">
    <source>
        <dbReference type="SAM" id="SignalP"/>
    </source>
</evidence>
<feature type="signal peptide" evidence="2">
    <location>
        <begin position="1"/>
        <end position="23"/>
    </location>
</feature>
<reference evidence="3" key="2">
    <citation type="submission" date="2020-09" db="EMBL/GenBank/DDBJ databases">
        <authorList>
            <person name="Sun Q."/>
            <person name="Zhou Y."/>
        </authorList>
    </citation>
    <scope>NUCLEOTIDE SEQUENCE</scope>
    <source>
        <strain evidence="3">CGMCC 1.15762</strain>
    </source>
</reference>
<dbReference type="EMBL" id="BMJV01000005">
    <property type="protein sequence ID" value="GGG77714.1"/>
    <property type="molecule type" value="Genomic_DNA"/>
</dbReference>
<name>A0A8J2ZL20_9RHOB</name>
<feature type="compositionally biased region" description="Basic and acidic residues" evidence="1">
    <location>
        <begin position="81"/>
        <end position="98"/>
    </location>
</feature>
<evidence type="ECO:0000313" key="4">
    <source>
        <dbReference type="Proteomes" id="UP000617145"/>
    </source>
</evidence>
<dbReference type="AlphaFoldDB" id="A0A8J2ZL20"/>
<reference evidence="3" key="1">
    <citation type="journal article" date="2014" name="Int. J. Syst. Evol. Microbiol.">
        <title>Complete genome sequence of Corynebacterium casei LMG S-19264T (=DSM 44701T), isolated from a smear-ripened cheese.</title>
        <authorList>
            <consortium name="US DOE Joint Genome Institute (JGI-PGF)"/>
            <person name="Walter F."/>
            <person name="Albersmeier A."/>
            <person name="Kalinowski J."/>
            <person name="Ruckert C."/>
        </authorList>
    </citation>
    <scope>NUCLEOTIDE SEQUENCE</scope>
    <source>
        <strain evidence="3">CGMCC 1.15762</strain>
    </source>
</reference>
<evidence type="ECO:0000256" key="1">
    <source>
        <dbReference type="SAM" id="MobiDB-lite"/>
    </source>
</evidence>
<protein>
    <submittedName>
        <fullName evidence="3">Uncharacterized protein</fullName>
    </submittedName>
</protein>
<dbReference type="RefSeq" id="WP_188790864.1">
    <property type="nucleotide sequence ID" value="NZ_BMJV01000005.1"/>
</dbReference>
<gene>
    <name evidence="3" type="ORF">GCM10011415_28300</name>
</gene>
<keyword evidence="2" id="KW-0732">Signal</keyword>
<feature type="region of interest" description="Disordered" evidence="1">
    <location>
        <begin position="81"/>
        <end position="100"/>
    </location>
</feature>
<feature type="chain" id="PRO_5035265435" evidence="2">
    <location>
        <begin position="24"/>
        <end position="176"/>
    </location>
</feature>
<comment type="caution">
    <text evidence="3">The sequence shown here is derived from an EMBL/GenBank/DDBJ whole genome shotgun (WGS) entry which is preliminary data.</text>
</comment>
<keyword evidence="4" id="KW-1185">Reference proteome</keyword>